<evidence type="ECO:0000313" key="2">
    <source>
        <dbReference type="Proteomes" id="UP001732700"/>
    </source>
</evidence>
<organism evidence="1 2">
    <name type="scientific">Avena sativa</name>
    <name type="common">Oat</name>
    <dbReference type="NCBI Taxonomy" id="4498"/>
    <lineage>
        <taxon>Eukaryota</taxon>
        <taxon>Viridiplantae</taxon>
        <taxon>Streptophyta</taxon>
        <taxon>Embryophyta</taxon>
        <taxon>Tracheophyta</taxon>
        <taxon>Spermatophyta</taxon>
        <taxon>Magnoliopsida</taxon>
        <taxon>Liliopsida</taxon>
        <taxon>Poales</taxon>
        <taxon>Poaceae</taxon>
        <taxon>BOP clade</taxon>
        <taxon>Pooideae</taxon>
        <taxon>Poodae</taxon>
        <taxon>Poeae</taxon>
        <taxon>Poeae Chloroplast Group 1 (Aveneae type)</taxon>
        <taxon>Aveninae</taxon>
        <taxon>Avena</taxon>
    </lineage>
</organism>
<reference evidence="1" key="1">
    <citation type="submission" date="2021-05" db="EMBL/GenBank/DDBJ databases">
        <authorList>
            <person name="Scholz U."/>
            <person name="Mascher M."/>
            <person name="Fiebig A."/>
        </authorList>
    </citation>
    <scope>NUCLEOTIDE SEQUENCE [LARGE SCALE GENOMIC DNA]</scope>
</reference>
<sequence length="462" mass="52673">MRGILNLSYMHLPVHLRPCFLYLGMYHEDHEIEKDDLVRQWIAEGFVCSFHGVDLDNVAKRYFDELLNRSLIQPERTIYGDVRSCRVHDMILDLILSKSKEDNFTSVAYNCEDMVRRLTLKSNVCYATLRTLATSMSQVRAYALFTDSNYAPPLSRFKYLRVLLFEFPKQLDMTVDLTAVGHLFLLRYLKVLAESARIVLPAEIRGLVQLETLELVCKSAQSFPSDITHLANLFHLRLPDGTALPKGIENMKLVRTLHCSGMSDSSLEDIKGLSELINLKELTLCTRYSQCLAVECVDALVSSIGMLRDLRDLYLDCRHDFSDYASQLDSLPDPPLCLEGLKLRTWVFSRVPKWIVQLRCLRVLDLRVLHLSSEDVRVLGELPSLFSTFFNVSDISQDKVVVGTGSFPVLESVWFRSNEAQIHCVSELRGRSYAHATKAHPDIGLQVERRYTCRHGAPGLPP</sequence>
<dbReference type="Proteomes" id="UP001732700">
    <property type="component" value="Chromosome 2D"/>
</dbReference>
<keyword evidence="2" id="KW-1185">Reference proteome</keyword>
<protein>
    <submittedName>
        <fullName evidence="1">Uncharacterized protein</fullName>
    </submittedName>
</protein>
<name>A0ACD5V9E4_AVESA</name>
<proteinExistence type="predicted"/>
<dbReference type="EnsemblPlants" id="AVESA.00010b.r2.2DG0393930.1">
    <property type="protein sequence ID" value="AVESA.00010b.r2.2DG0393930.1.CDS.1"/>
    <property type="gene ID" value="AVESA.00010b.r2.2DG0393930"/>
</dbReference>
<reference evidence="1" key="2">
    <citation type="submission" date="2025-09" db="UniProtKB">
        <authorList>
            <consortium name="EnsemblPlants"/>
        </authorList>
    </citation>
    <scope>IDENTIFICATION</scope>
</reference>
<evidence type="ECO:0000313" key="1">
    <source>
        <dbReference type="EnsemblPlants" id="AVESA.00010b.r2.2DG0393930.1.CDS.1"/>
    </source>
</evidence>
<accession>A0ACD5V9E4</accession>